<evidence type="ECO:0000313" key="2">
    <source>
        <dbReference type="EMBL" id="KAK1419841.1"/>
    </source>
</evidence>
<accession>A0AAD8KEG2</accession>
<dbReference type="AlphaFoldDB" id="A0AAD8KEG2"/>
<organism evidence="2 3">
    <name type="scientific">Tagetes erecta</name>
    <name type="common">African marigold</name>
    <dbReference type="NCBI Taxonomy" id="13708"/>
    <lineage>
        <taxon>Eukaryota</taxon>
        <taxon>Viridiplantae</taxon>
        <taxon>Streptophyta</taxon>
        <taxon>Embryophyta</taxon>
        <taxon>Tracheophyta</taxon>
        <taxon>Spermatophyta</taxon>
        <taxon>Magnoliopsida</taxon>
        <taxon>eudicotyledons</taxon>
        <taxon>Gunneridae</taxon>
        <taxon>Pentapetalae</taxon>
        <taxon>asterids</taxon>
        <taxon>campanulids</taxon>
        <taxon>Asterales</taxon>
        <taxon>Asteraceae</taxon>
        <taxon>Asteroideae</taxon>
        <taxon>Heliantheae alliance</taxon>
        <taxon>Tageteae</taxon>
        <taxon>Tagetes</taxon>
    </lineage>
</organism>
<name>A0AAD8KEG2_TARER</name>
<dbReference type="Proteomes" id="UP001229421">
    <property type="component" value="Unassembled WGS sequence"/>
</dbReference>
<evidence type="ECO:0000256" key="1">
    <source>
        <dbReference type="SAM" id="MobiDB-lite"/>
    </source>
</evidence>
<sequence>MYDSFPLQTTPHNLDLNHLRLEQQRFKNPQFTFTNLGHFCCNWTKQKQKQKPPILDFRSNQTKSNESESIHIFESRPNQ</sequence>
<protein>
    <submittedName>
        <fullName evidence="2">Uncharacterized protein</fullName>
    </submittedName>
</protein>
<comment type="caution">
    <text evidence="2">The sequence shown here is derived from an EMBL/GenBank/DDBJ whole genome shotgun (WGS) entry which is preliminary data.</text>
</comment>
<feature type="region of interest" description="Disordered" evidence="1">
    <location>
        <begin position="51"/>
        <end position="79"/>
    </location>
</feature>
<keyword evidence="3" id="KW-1185">Reference proteome</keyword>
<dbReference type="EMBL" id="JAUHHV010000007">
    <property type="protein sequence ID" value="KAK1419841.1"/>
    <property type="molecule type" value="Genomic_DNA"/>
</dbReference>
<reference evidence="2" key="1">
    <citation type="journal article" date="2023" name="bioRxiv">
        <title>Improved chromosome-level genome assembly for marigold (Tagetes erecta).</title>
        <authorList>
            <person name="Jiang F."/>
            <person name="Yuan L."/>
            <person name="Wang S."/>
            <person name="Wang H."/>
            <person name="Xu D."/>
            <person name="Wang A."/>
            <person name="Fan W."/>
        </authorList>
    </citation>
    <scope>NUCLEOTIDE SEQUENCE</scope>
    <source>
        <strain evidence="2">WSJ</strain>
        <tissue evidence="2">Leaf</tissue>
    </source>
</reference>
<proteinExistence type="predicted"/>
<feature type="compositionally biased region" description="Basic and acidic residues" evidence="1">
    <location>
        <begin position="65"/>
        <end position="79"/>
    </location>
</feature>
<evidence type="ECO:0000313" key="3">
    <source>
        <dbReference type="Proteomes" id="UP001229421"/>
    </source>
</evidence>
<gene>
    <name evidence="2" type="ORF">QVD17_29216</name>
</gene>